<dbReference type="SMART" id="SM00593">
    <property type="entry name" value="RUN"/>
    <property type="match status" value="1"/>
</dbReference>
<evidence type="ECO:0000256" key="2">
    <source>
        <dbReference type="ARBA" id="ARBA00022443"/>
    </source>
</evidence>
<dbReference type="PANTHER" id="PTHR15591">
    <property type="entry name" value="RUN AND SH3 DOMAIN CONTAINING"/>
    <property type="match status" value="1"/>
</dbReference>
<keyword evidence="3" id="KW-0963">Cytoplasm</keyword>
<sequence length="1068" mass="116746">MTSEAEEEERSCEQGDPDAPVSMEGQLYVNVSPLIGSHSQCAPEAVGRPRSRSYDRSLDASLSLERMLSCPMRLSEGSPHCPPRVTSFAEIARSKKRGSANHREISSTRSHSALEFPPVLELKQSAKDDGLQSQLLTRCYSQGSCYAATPLHPHSQLGGLPSAESCEMCTSAEVGWSPSSDGSPSVVRYSKDKRPNTLPIQPFMFQHQVGKSHSQLLRPLLSEYVSQMQTRARGKRTTQGGEEPVEGPARRQVMAPGSVRPSPLGSYSPVRQHGNPSLETCSACSLSPESGQGSSRAPLSLSFPDTTDPLPLLATPWCPLQSSQAQGHSLVHGQPPATPAPPPLKNALSSPLLPVASVSCIQQTSPATKPNPLEPTHTYGSSQRMKASVADCSGPTLSKSQPLKLLPHQHSESVPDYVSERPPDEFCPSPDGTSESLSIDLLQKKDLVKALNIAVDFIVTYFGTSRDPGVKAKLGNSSVSPNIGHLILKYLCPAIRDVLQDGLRGYVLDLIIGQRRNVPWGVVEASAQLGPSTRVIHGLFSKVSQYSELTNHSMRLNAFIFGLLNLQSLEFWFNHLFTHEDIITMHYHPWGFLPLSQGICQPLFQELLLLLQPLSLLPFDLDLLFEPQLLQKGQDHIRNKEQLCSTGLGLERSARSTFQLMKAWGKAGVETKSARTEARREEQGVEKEVMELNRKGPSRNTGGVEPKKDGTEQQRGSSFETQKEGMESDIIKPVREGGWRLAQNETDYSHKCCGDRGAEEGKAVQKMKGFEVEAWSERPAEGEKDKKINADRQRDRQAGWWYQLMQSSQVYIENSTEGSKFVKWEKRKKRSGTGEAEAGHGQSRPPPREGVVEGAEANDRDGAVKDLSSESSCRANDIHGKGRPFGTGSIPESGLNEQRKTTEKEACMAVAPGGGQESTMWWSRLFGSGARNPAPADREDQGLVKSQKNRLPSGWLSLDKSVLDFVAQAVGVGKRPDAAVPSQGPGLTTAQQCSNAVMETSKQPASWKVRALCHHLATEPGHLSFKKGDLLQVQTRADPDWLRCVLGDSVGLVPIIYVTLTEESQESQ</sequence>
<dbReference type="InterPro" id="IPR037213">
    <property type="entry name" value="Run_dom_sf"/>
</dbReference>
<evidence type="ECO:0000256" key="4">
    <source>
        <dbReference type="ARBA" id="ARBA00022553"/>
    </source>
</evidence>
<feature type="domain" description="RUN" evidence="8">
    <location>
        <begin position="482"/>
        <end position="626"/>
    </location>
</feature>
<evidence type="ECO:0000259" key="8">
    <source>
        <dbReference type="PROSITE" id="PS50826"/>
    </source>
</evidence>
<feature type="region of interest" description="Disordered" evidence="6">
    <location>
        <begin position="324"/>
        <end position="343"/>
    </location>
</feature>
<dbReference type="AlphaFoldDB" id="A0A3B3T0J8"/>
<evidence type="ECO:0000313" key="9">
    <source>
        <dbReference type="Ensembl" id="ENSPKIP00000036409.1"/>
    </source>
</evidence>
<dbReference type="SMART" id="SM00326">
    <property type="entry name" value="SH3"/>
    <property type="match status" value="1"/>
</dbReference>
<dbReference type="Proteomes" id="UP000261540">
    <property type="component" value="Unplaced"/>
</dbReference>
<protein>
    <submittedName>
        <fullName evidence="9">RUN and SH3 domain containing 2</fullName>
    </submittedName>
</protein>
<feature type="region of interest" description="Disordered" evidence="6">
    <location>
        <begin position="230"/>
        <end position="299"/>
    </location>
</feature>
<evidence type="ECO:0000259" key="7">
    <source>
        <dbReference type="PROSITE" id="PS50002"/>
    </source>
</evidence>
<comment type="subcellular location">
    <subcellularLocation>
        <location evidence="1">Cytoplasm</location>
    </subcellularLocation>
</comment>
<dbReference type="SUPFAM" id="SSF50044">
    <property type="entry name" value="SH3-domain"/>
    <property type="match status" value="1"/>
</dbReference>
<feature type="region of interest" description="Disordered" evidence="6">
    <location>
        <begin position="671"/>
        <end position="727"/>
    </location>
</feature>
<feature type="compositionally biased region" description="Acidic residues" evidence="6">
    <location>
        <begin position="1"/>
        <end position="10"/>
    </location>
</feature>
<feature type="region of interest" description="Disordered" evidence="6">
    <location>
        <begin position="1"/>
        <end position="27"/>
    </location>
</feature>
<feature type="domain" description="SH3" evidence="7">
    <location>
        <begin position="1004"/>
        <end position="1063"/>
    </location>
</feature>
<dbReference type="InterPro" id="IPR047343">
    <property type="entry name" value="RUSC1_2"/>
</dbReference>
<feature type="region of interest" description="Disordered" evidence="6">
    <location>
        <begin position="39"/>
        <end position="58"/>
    </location>
</feature>
<keyword evidence="4" id="KW-0597">Phosphoprotein</keyword>
<reference evidence="9" key="1">
    <citation type="submission" date="2025-08" db="UniProtKB">
        <authorList>
            <consortium name="Ensembl"/>
        </authorList>
    </citation>
    <scope>IDENTIFICATION</scope>
</reference>
<evidence type="ECO:0000256" key="1">
    <source>
        <dbReference type="ARBA" id="ARBA00004496"/>
    </source>
</evidence>
<evidence type="ECO:0000256" key="6">
    <source>
        <dbReference type="SAM" id="MobiDB-lite"/>
    </source>
</evidence>
<dbReference type="PROSITE" id="PS50002">
    <property type="entry name" value="SH3"/>
    <property type="match status" value="1"/>
</dbReference>
<dbReference type="PANTHER" id="PTHR15591:SF14">
    <property type="entry name" value="AP-4 COMPLEX ACCESSORY SUBUNIT RUSC2"/>
    <property type="match status" value="1"/>
</dbReference>
<accession>A0A3B3T0J8</accession>
<evidence type="ECO:0000256" key="3">
    <source>
        <dbReference type="ARBA" id="ARBA00022490"/>
    </source>
</evidence>
<dbReference type="SUPFAM" id="SSF140741">
    <property type="entry name" value="RUN domain-like"/>
    <property type="match status" value="1"/>
</dbReference>
<feature type="compositionally biased region" description="Basic and acidic residues" evidence="6">
    <location>
        <begin position="846"/>
        <end position="868"/>
    </location>
</feature>
<evidence type="ECO:0000256" key="5">
    <source>
        <dbReference type="PROSITE-ProRule" id="PRU00192"/>
    </source>
</evidence>
<dbReference type="InterPro" id="IPR004012">
    <property type="entry name" value="Run_dom"/>
</dbReference>
<feature type="compositionally biased region" description="Basic and acidic residues" evidence="6">
    <location>
        <begin position="672"/>
        <end position="694"/>
    </location>
</feature>
<dbReference type="Pfam" id="PF07653">
    <property type="entry name" value="SH3_2"/>
    <property type="match status" value="1"/>
</dbReference>
<proteinExistence type="predicted"/>
<dbReference type="Ensembl" id="ENSPKIT00000017356.1">
    <property type="protein sequence ID" value="ENSPKIP00000036409.1"/>
    <property type="gene ID" value="ENSPKIG00000014978.1"/>
</dbReference>
<dbReference type="Pfam" id="PF02759">
    <property type="entry name" value="RUN"/>
    <property type="match status" value="1"/>
</dbReference>
<feature type="compositionally biased region" description="Polar residues" evidence="6">
    <location>
        <begin position="274"/>
        <end position="297"/>
    </location>
</feature>
<dbReference type="PROSITE" id="PS50826">
    <property type="entry name" value="RUN"/>
    <property type="match status" value="1"/>
</dbReference>
<feature type="region of interest" description="Disordered" evidence="6">
    <location>
        <begin position="391"/>
        <end position="432"/>
    </location>
</feature>
<dbReference type="GeneTree" id="ENSGT00900000141033"/>
<name>A0A3B3T0J8_9TELE</name>
<feature type="compositionally biased region" description="Basic and acidic residues" evidence="6">
    <location>
        <begin position="409"/>
        <end position="424"/>
    </location>
</feature>
<dbReference type="InterPro" id="IPR047342">
    <property type="entry name" value="RUN_RUSC2"/>
</dbReference>
<dbReference type="FunFam" id="1.20.58.900:FF:000006">
    <property type="entry name" value="RUN and SH3 domain containing 1"/>
    <property type="match status" value="1"/>
</dbReference>
<dbReference type="Gene3D" id="1.20.58.900">
    <property type="match status" value="1"/>
</dbReference>
<reference evidence="9" key="2">
    <citation type="submission" date="2025-09" db="UniProtKB">
        <authorList>
            <consortium name="Ensembl"/>
        </authorList>
    </citation>
    <scope>IDENTIFICATION</scope>
</reference>
<dbReference type="InterPro" id="IPR001452">
    <property type="entry name" value="SH3_domain"/>
</dbReference>
<feature type="region of interest" description="Disordered" evidence="6">
    <location>
        <begin position="823"/>
        <end position="904"/>
    </location>
</feature>
<dbReference type="Gene3D" id="2.30.30.40">
    <property type="entry name" value="SH3 Domains"/>
    <property type="match status" value="1"/>
</dbReference>
<feature type="region of interest" description="Disordered" evidence="6">
    <location>
        <begin position="927"/>
        <end position="947"/>
    </location>
</feature>
<keyword evidence="2 5" id="KW-0728">SH3 domain</keyword>
<dbReference type="CDD" id="cd17702">
    <property type="entry name" value="RUN_RUSC2"/>
    <property type="match status" value="1"/>
</dbReference>
<dbReference type="GO" id="GO:0031410">
    <property type="term" value="C:cytoplasmic vesicle"/>
    <property type="evidence" value="ECO:0007669"/>
    <property type="project" value="TreeGrafter"/>
</dbReference>
<dbReference type="InterPro" id="IPR036028">
    <property type="entry name" value="SH3-like_dom_sf"/>
</dbReference>
<keyword evidence="10" id="KW-1185">Reference proteome</keyword>
<evidence type="ECO:0000313" key="10">
    <source>
        <dbReference type="Proteomes" id="UP000261540"/>
    </source>
</evidence>
<organism evidence="9 10">
    <name type="scientific">Paramormyrops kingsleyae</name>
    <dbReference type="NCBI Taxonomy" id="1676925"/>
    <lineage>
        <taxon>Eukaryota</taxon>
        <taxon>Metazoa</taxon>
        <taxon>Chordata</taxon>
        <taxon>Craniata</taxon>
        <taxon>Vertebrata</taxon>
        <taxon>Euteleostomi</taxon>
        <taxon>Actinopterygii</taxon>
        <taxon>Neopterygii</taxon>
        <taxon>Teleostei</taxon>
        <taxon>Osteoglossocephala</taxon>
        <taxon>Osteoglossomorpha</taxon>
        <taxon>Osteoglossiformes</taxon>
        <taxon>Mormyridae</taxon>
        <taxon>Paramormyrops</taxon>
    </lineage>
</organism>